<keyword evidence="3" id="KW-1185">Reference proteome</keyword>
<organism evidence="2 3">
    <name type="scientific">Rufibacter sediminis</name>
    <dbReference type="NCBI Taxonomy" id="2762756"/>
    <lineage>
        <taxon>Bacteria</taxon>
        <taxon>Pseudomonadati</taxon>
        <taxon>Bacteroidota</taxon>
        <taxon>Cytophagia</taxon>
        <taxon>Cytophagales</taxon>
        <taxon>Hymenobacteraceae</taxon>
        <taxon>Rufibacter</taxon>
    </lineage>
</organism>
<keyword evidence="1" id="KW-0732">Signal</keyword>
<reference evidence="2 3" key="1">
    <citation type="journal article" date="2019" name="Int. J. Syst. Evol. Microbiol.">
        <title>Rufibacter sediminis sp. nov., isolated from freshwater lake sediment.</title>
        <authorList>
            <person name="Qu J.H."/>
            <person name="Zhang L.J."/>
            <person name="Fu Y.H."/>
            <person name="Li H.F."/>
        </authorList>
    </citation>
    <scope>NUCLEOTIDE SEQUENCE [LARGE SCALE GENOMIC DNA]</scope>
    <source>
        <strain evidence="2 3">H-1</strain>
    </source>
</reference>
<feature type="signal peptide" evidence="1">
    <location>
        <begin position="1"/>
        <end position="24"/>
    </location>
</feature>
<evidence type="ECO:0000313" key="2">
    <source>
        <dbReference type="EMBL" id="MBC3539861.1"/>
    </source>
</evidence>
<evidence type="ECO:0000313" key="3">
    <source>
        <dbReference type="Proteomes" id="UP000659698"/>
    </source>
</evidence>
<dbReference type="Proteomes" id="UP000659698">
    <property type="component" value="Unassembled WGS sequence"/>
</dbReference>
<comment type="caution">
    <text evidence="2">The sequence shown here is derived from an EMBL/GenBank/DDBJ whole genome shotgun (WGS) entry which is preliminary data.</text>
</comment>
<sequence length="126" mass="14122">MIQRWFCWLLLACFSIHAGFGIKAAEDAGEPLGFVWASPTGSPESVKGTAPLLLILEGYLDLLEDVPRVEYNFRSFVKVSCKAAVKVPVQAQGLRLPHLLHTSLAYLPQRFVLSEYHGFIFRLTPF</sequence>
<accession>A0ABR6VRT1</accession>
<protein>
    <submittedName>
        <fullName evidence="2">Uncharacterized protein</fullName>
    </submittedName>
</protein>
<dbReference type="RefSeq" id="WP_186636377.1">
    <property type="nucleotide sequence ID" value="NZ_JACOAF010000021.1"/>
</dbReference>
<gene>
    <name evidence="2" type="ORF">H7U12_09215</name>
</gene>
<proteinExistence type="predicted"/>
<dbReference type="EMBL" id="JACOAF010000021">
    <property type="protein sequence ID" value="MBC3539861.1"/>
    <property type="molecule type" value="Genomic_DNA"/>
</dbReference>
<evidence type="ECO:0000256" key="1">
    <source>
        <dbReference type="SAM" id="SignalP"/>
    </source>
</evidence>
<name>A0ABR6VRT1_9BACT</name>
<feature type="chain" id="PRO_5045360692" evidence="1">
    <location>
        <begin position="25"/>
        <end position="126"/>
    </location>
</feature>